<protein>
    <submittedName>
        <fullName evidence="1">Uncharacterized protein</fullName>
    </submittedName>
</protein>
<dbReference type="Proteomes" id="UP000250272">
    <property type="component" value="Chromosome"/>
</dbReference>
<dbReference type="KEGG" id="tbs:A3L01_06285"/>
<name>A0A2Z2MJR4_9EURY</name>
<dbReference type="EMBL" id="CP015101">
    <property type="protein sequence ID" value="ASJ04992.1"/>
    <property type="molecule type" value="Genomic_DNA"/>
</dbReference>
<dbReference type="RefSeq" id="WP_088864999.1">
    <property type="nucleotide sequence ID" value="NZ_CP015101.1"/>
</dbReference>
<reference evidence="1 2" key="1">
    <citation type="submission" date="2016-04" db="EMBL/GenBank/DDBJ databases">
        <title>Complete genome sequence of Thermococcus barossii type strain SHCK-94.</title>
        <authorList>
            <person name="Oger P.M."/>
        </authorList>
    </citation>
    <scope>NUCLEOTIDE SEQUENCE [LARGE SCALE GENOMIC DNA]</scope>
    <source>
        <strain evidence="1 2">SHCK-94</strain>
    </source>
</reference>
<evidence type="ECO:0000313" key="1">
    <source>
        <dbReference type="EMBL" id="ASJ04992.1"/>
    </source>
</evidence>
<keyword evidence="2" id="KW-1185">Reference proteome</keyword>
<sequence>MRILTISGGRFFSSRVRKLVEEVSGRIEVLENAVLFPESVEAEYGRFNAASSVLLGPRIGARGSKYYTSGWLFNTSRKFVPEEGVLSSELPLVPAQYRVELDVPGSGRIELPGYRLKNGVLLLYITPSYRVTFPGDVLEAGNLEDYAQVSLKPLENGFEGAITLNLQKAEYADLLLLGKMVEDIVFFGSEQGRFTYEFIREPMLIISHEKVLSPQGLQKAMSGFIGLSGHGKFTLRLSVGKAREEMDFSVGIGVE</sequence>
<dbReference type="GeneID" id="33326366"/>
<accession>A0A2Z2MJR4</accession>
<proteinExistence type="predicted"/>
<dbReference type="AlphaFoldDB" id="A0A2Z2MJR4"/>
<organism evidence="1 2">
    <name type="scientific">Thermococcus barossii</name>
    <dbReference type="NCBI Taxonomy" id="54077"/>
    <lineage>
        <taxon>Archaea</taxon>
        <taxon>Methanobacteriati</taxon>
        <taxon>Methanobacteriota</taxon>
        <taxon>Thermococci</taxon>
        <taxon>Thermococcales</taxon>
        <taxon>Thermococcaceae</taxon>
        <taxon>Thermococcus</taxon>
    </lineage>
</organism>
<evidence type="ECO:0000313" key="2">
    <source>
        <dbReference type="Proteomes" id="UP000250272"/>
    </source>
</evidence>
<gene>
    <name evidence="1" type="ORF">A3L01_06285</name>
</gene>
<dbReference type="OrthoDB" id="91968at2157"/>